<reference evidence="2 3" key="1">
    <citation type="submission" date="2014-07" db="EMBL/GenBank/DDBJ databases">
        <authorList>
            <person name="McCorrison J."/>
            <person name="Sanka R."/>
            <person name="Torralba M."/>
            <person name="Gillis M."/>
            <person name="Haft D.H."/>
            <person name="Methe B."/>
            <person name="Sutton G."/>
            <person name="Nelson K.E."/>
        </authorList>
    </citation>
    <scope>NUCLEOTIDE SEQUENCE [LARGE SCALE GENOMIC DNA]</scope>
    <source>
        <strain evidence="2 3">DNF00058</strain>
    </source>
</reference>
<dbReference type="RefSeq" id="WP_036855663.1">
    <property type="nucleotide sequence ID" value="NZ_JRNU01000023.1"/>
</dbReference>
<dbReference type="Proteomes" id="UP000029614">
    <property type="component" value="Unassembled WGS sequence"/>
</dbReference>
<accession>A0A096AYN9</accession>
<keyword evidence="3" id="KW-1185">Reference proteome</keyword>
<evidence type="ECO:0000313" key="3">
    <source>
        <dbReference type="Proteomes" id="UP000029614"/>
    </source>
</evidence>
<evidence type="ECO:0008006" key="4">
    <source>
        <dbReference type="Google" id="ProtNLM"/>
    </source>
</evidence>
<feature type="chain" id="PRO_5001915704" description="DUF4468 domain-containing protein" evidence="1">
    <location>
        <begin position="20"/>
        <end position="170"/>
    </location>
</feature>
<name>A0A096AYN9_9BACT</name>
<dbReference type="AlphaFoldDB" id="A0A096AYN9"/>
<protein>
    <recommendedName>
        <fullName evidence="4">DUF4468 domain-containing protein</fullName>
    </recommendedName>
</protein>
<organism evidence="2 3">
    <name type="scientific">Prevotella amnii DNF00058</name>
    <dbReference type="NCBI Taxonomy" id="1401066"/>
    <lineage>
        <taxon>Bacteria</taxon>
        <taxon>Pseudomonadati</taxon>
        <taxon>Bacteroidota</taxon>
        <taxon>Bacteroidia</taxon>
        <taxon>Bacteroidales</taxon>
        <taxon>Prevotellaceae</taxon>
        <taxon>Prevotella</taxon>
    </lineage>
</organism>
<dbReference type="EMBL" id="JRNU01000023">
    <property type="protein sequence ID" value="KGF51801.1"/>
    <property type="molecule type" value="Genomic_DNA"/>
</dbReference>
<evidence type="ECO:0000313" key="2">
    <source>
        <dbReference type="EMBL" id="KGF51801.1"/>
    </source>
</evidence>
<evidence type="ECO:0000256" key="1">
    <source>
        <dbReference type="SAM" id="SignalP"/>
    </source>
</evidence>
<comment type="caution">
    <text evidence="2">The sequence shown here is derived from an EMBL/GenBank/DDBJ whole genome shotgun (WGS) entry which is preliminary data.</text>
</comment>
<gene>
    <name evidence="2" type="ORF">HMPREF9302_06145</name>
</gene>
<proteinExistence type="predicted"/>
<sequence>MKKLLAIALMLLAKLTISAQEGKWTSGIVEKDELRGLPGGVYFRYEVAGDGAFEVYDWNDWVFRITTEKGVFNVLHYNYGGDRYMSVTIGLYSFDNKLQVRVDTELGADASFRAGWIVRQGLYYPSIRKKLRKMISALKLGTGYVRVLCERKNTSAALDLKIKPYTEQKE</sequence>
<feature type="signal peptide" evidence="1">
    <location>
        <begin position="1"/>
        <end position="19"/>
    </location>
</feature>
<keyword evidence="1" id="KW-0732">Signal</keyword>